<organism evidence="1 2">
    <name type="scientific">Streptomyces albireticuli</name>
    <dbReference type="NCBI Taxonomy" id="1940"/>
    <lineage>
        <taxon>Bacteria</taxon>
        <taxon>Bacillati</taxon>
        <taxon>Actinomycetota</taxon>
        <taxon>Actinomycetes</taxon>
        <taxon>Kitasatosporales</taxon>
        <taxon>Streptomycetaceae</taxon>
        <taxon>Streptomyces</taxon>
    </lineage>
</organism>
<dbReference type="KEGG" id="salj:SMD11_7014"/>
<name>A0A1Z2LE46_9ACTN</name>
<accession>A0A1Z2LE46</accession>
<dbReference type="EMBL" id="CP021744">
    <property type="protein sequence ID" value="ARZ72590.1"/>
    <property type="molecule type" value="Genomic_DNA"/>
</dbReference>
<gene>
    <name evidence="1" type="ORF">SMD11_7014</name>
</gene>
<evidence type="ECO:0000313" key="2">
    <source>
        <dbReference type="Proteomes" id="UP000195755"/>
    </source>
</evidence>
<reference evidence="1 2" key="1">
    <citation type="submission" date="2017-06" db="EMBL/GenBank/DDBJ databases">
        <title>Streptomyces albireticuli Genome sequencing and assembly.</title>
        <authorList>
            <person name="Wang Y."/>
            <person name="Du B."/>
            <person name="Ding Y."/>
            <person name="Liu H."/>
            <person name="Hou Q."/>
            <person name="Liu K."/>
            <person name="Yao L."/>
            <person name="Wang C."/>
        </authorList>
    </citation>
    <scope>NUCLEOTIDE SEQUENCE [LARGE SCALE GENOMIC DNA]</scope>
    <source>
        <strain evidence="1 2">MDJK11</strain>
    </source>
</reference>
<dbReference type="Proteomes" id="UP000195755">
    <property type="component" value="Chromosome"/>
</dbReference>
<protein>
    <submittedName>
        <fullName evidence="1">Uncharacterized protein</fullName>
    </submittedName>
</protein>
<sequence>MRLSVSVGGALRGTVSPLSCLIRALLAQDYMGLAGLIPGNTSGGAA</sequence>
<proteinExistence type="predicted"/>
<dbReference type="AlphaFoldDB" id="A0A1Z2LE46"/>
<evidence type="ECO:0000313" key="1">
    <source>
        <dbReference type="EMBL" id="ARZ72590.1"/>
    </source>
</evidence>